<dbReference type="AlphaFoldDB" id="A0A0G0SC08"/>
<accession>A0A0G0SC08</accession>
<evidence type="ECO:0000313" key="2">
    <source>
        <dbReference type="Proteomes" id="UP000034539"/>
    </source>
</evidence>
<name>A0A0G0SC08_9BACT</name>
<sequence>MAKKRLKKEKWTLSFDPYLKNLVIKEARKKGIYPVNFLEEILREKFNPYGYTDVKDSITYVRKLRKSSEEKTDEEFLKEIREWQKSQF</sequence>
<evidence type="ECO:0000313" key="1">
    <source>
        <dbReference type="EMBL" id="KKR32260.1"/>
    </source>
</evidence>
<proteinExistence type="predicted"/>
<reference evidence="1 2" key="1">
    <citation type="journal article" date="2015" name="Nature">
        <title>rRNA introns, odd ribosomes, and small enigmatic genomes across a large radiation of phyla.</title>
        <authorList>
            <person name="Brown C.T."/>
            <person name="Hug L.A."/>
            <person name="Thomas B.C."/>
            <person name="Sharon I."/>
            <person name="Castelle C.J."/>
            <person name="Singh A."/>
            <person name="Wilkins M.J."/>
            <person name="Williams K.H."/>
            <person name="Banfield J.F."/>
        </authorList>
    </citation>
    <scope>NUCLEOTIDE SEQUENCE [LARGE SCALE GENOMIC DNA]</scope>
</reference>
<organism evidence="1 2">
    <name type="scientific">Candidatus Gottesmanbacteria bacterium GW2011_GWC2_39_8</name>
    <dbReference type="NCBI Taxonomy" id="1618450"/>
    <lineage>
        <taxon>Bacteria</taxon>
        <taxon>Candidatus Gottesmaniibacteriota</taxon>
    </lineage>
</organism>
<dbReference type="EMBL" id="LBXN01000048">
    <property type="protein sequence ID" value="KKR32260.1"/>
    <property type="molecule type" value="Genomic_DNA"/>
</dbReference>
<dbReference type="Proteomes" id="UP000034539">
    <property type="component" value="Unassembled WGS sequence"/>
</dbReference>
<comment type="caution">
    <text evidence="1">The sequence shown here is derived from an EMBL/GenBank/DDBJ whole genome shotgun (WGS) entry which is preliminary data.</text>
</comment>
<protein>
    <submittedName>
        <fullName evidence="1">Uncharacterized protein</fullName>
    </submittedName>
</protein>
<gene>
    <name evidence="1" type="ORF">UT63_C0048G0009</name>
</gene>